<proteinExistence type="predicted"/>
<evidence type="ECO:0000313" key="2">
    <source>
        <dbReference type="Proteomes" id="UP000431462"/>
    </source>
</evidence>
<dbReference type="Gene3D" id="2.115.10.20">
    <property type="entry name" value="Glycosyl hydrolase domain, family 43"/>
    <property type="match status" value="2"/>
</dbReference>
<comment type="caution">
    <text evidence="1">The sequence shown here is derived from an EMBL/GenBank/DDBJ whole genome shotgun (WGS) entry which is preliminary data.</text>
</comment>
<dbReference type="PANTHER" id="PTHR35279:SF1">
    <property type="entry name" value="ARABINANASE_LEVANSUCRASE_INVERTASE"/>
    <property type="match status" value="1"/>
</dbReference>
<dbReference type="EMBL" id="VENC01000029">
    <property type="protein sequence ID" value="MTJ00723.1"/>
    <property type="molecule type" value="Genomic_DNA"/>
</dbReference>
<protein>
    <submittedName>
        <fullName evidence="1">Uncharacterized protein</fullName>
    </submittedName>
</protein>
<gene>
    <name evidence="1" type="ORF">FH752_19135</name>
</gene>
<dbReference type="PANTHER" id="PTHR35279">
    <property type="match status" value="1"/>
</dbReference>
<evidence type="ECO:0000313" key="1">
    <source>
        <dbReference type="EMBL" id="MTJ00723.1"/>
    </source>
</evidence>
<sequence>MIWEKQGIIYVPPLDGSWRDNSALTPTAFQLSEQVIRVFASFRDPKGVGRIGYVDVSAENPSEVIGVADQPVVDVGDRGMFDDNGVILGDVLRVDNQVYLYYVGFQLVEKVKFLAYSGLAISEDGGNRFHRVSRTPILDRADEGVYIRAVHSVIHEDGLFKVWYAVGNGWEVIGETEFPQYDINCIESEDGVTFPREGVKCVLNDRTNSEYRIGRPRVYRSDAGYVMNYTYGTTDGRYQAGQAFSSDGREWLRDDESFSLKPSGTGWDSKHLSYPSVIKTPKGRIFAFYNGNNMGKDGFGYAELVTA</sequence>
<dbReference type="InterPro" id="IPR023296">
    <property type="entry name" value="Glyco_hydro_beta-prop_sf"/>
</dbReference>
<reference evidence="1 2" key="1">
    <citation type="submission" date="2019-06" db="EMBL/GenBank/DDBJ databases">
        <title>Enrichment of Autotrophic Halophilic Microorganisms from Red Sea Brine Pool Using Microbial Electrosynthesis System.</title>
        <authorList>
            <person name="Alqahtani M.F."/>
            <person name="Bajracharya S."/>
            <person name="Katuri K.P."/>
            <person name="Ali M."/>
            <person name="Saikaly P.E."/>
        </authorList>
    </citation>
    <scope>NUCLEOTIDE SEQUENCE [LARGE SCALE GENOMIC DNA]</scope>
    <source>
        <strain evidence="1">MES15</strain>
    </source>
</reference>
<name>A0A844I300_9GAMM</name>
<organism evidence="1 2">
    <name type="scientific">Marinobacter adhaerens</name>
    <dbReference type="NCBI Taxonomy" id="1033846"/>
    <lineage>
        <taxon>Bacteria</taxon>
        <taxon>Pseudomonadati</taxon>
        <taxon>Pseudomonadota</taxon>
        <taxon>Gammaproteobacteria</taxon>
        <taxon>Pseudomonadales</taxon>
        <taxon>Marinobacteraceae</taxon>
        <taxon>Marinobacter</taxon>
    </lineage>
</organism>
<dbReference type="SUPFAM" id="SSF75005">
    <property type="entry name" value="Arabinanase/levansucrase/invertase"/>
    <property type="match status" value="1"/>
</dbReference>
<dbReference type="Proteomes" id="UP000431462">
    <property type="component" value="Unassembled WGS sequence"/>
</dbReference>
<dbReference type="AlphaFoldDB" id="A0A844I300"/>
<accession>A0A844I300</accession>